<name>A0AAN7VSV0_9PEZI</name>
<feature type="binding site" evidence="7">
    <location>
        <begin position="87"/>
        <end position="94"/>
    </location>
    <ligand>
        <name>substrate</name>
    </ligand>
</feature>
<comment type="function">
    <text evidence="5">Catalyzes the transfer of endogenously produced octanoic acid from octanoyl-acyl-carrier-protein onto the lipoyl domains of lipoate-dependent enzymes. Lipoyl-ACP can also act as a substrate although octanoyl-ACP is likely to be the physiological substrate.</text>
</comment>
<evidence type="ECO:0000256" key="8">
    <source>
        <dbReference type="PIRSR" id="PIRSR016262-3"/>
    </source>
</evidence>
<comment type="caution">
    <text evidence="10">The sequence shown here is derived from an EMBL/GenBank/DDBJ whole genome shotgun (WGS) entry which is preliminary data.</text>
</comment>
<organism evidence="10 11">
    <name type="scientific">Elasticomyces elasticus</name>
    <dbReference type="NCBI Taxonomy" id="574655"/>
    <lineage>
        <taxon>Eukaryota</taxon>
        <taxon>Fungi</taxon>
        <taxon>Dikarya</taxon>
        <taxon>Ascomycota</taxon>
        <taxon>Pezizomycotina</taxon>
        <taxon>Dothideomycetes</taxon>
        <taxon>Dothideomycetidae</taxon>
        <taxon>Mycosphaerellales</taxon>
        <taxon>Teratosphaeriaceae</taxon>
        <taxon>Elasticomyces</taxon>
    </lineage>
</organism>
<dbReference type="PROSITE" id="PS01313">
    <property type="entry name" value="LIPB"/>
    <property type="match status" value="1"/>
</dbReference>
<evidence type="ECO:0000256" key="4">
    <source>
        <dbReference type="ARBA" id="ARBA00023315"/>
    </source>
</evidence>
<dbReference type="GO" id="GO:0009249">
    <property type="term" value="P:protein lipoylation"/>
    <property type="evidence" value="ECO:0007669"/>
    <property type="project" value="InterPro"/>
</dbReference>
<evidence type="ECO:0000313" key="11">
    <source>
        <dbReference type="Proteomes" id="UP001310594"/>
    </source>
</evidence>
<evidence type="ECO:0000256" key="1">
    <source>
        <dbReference type="ARBA" id="ARBA00004821"/>
    </source>
</evidence>
<evidence type="ECO:0000256" key="5">
    <source>
        <dbReference type="PIRNR" id="PIRNR016262"/>
    </source>
</evidence>
<gene>
    <name evidence="10" type="ORF">LTR97_011008</name>
</gene>
<accession>A0AAN7VSV0</accession>
<sequence>MLLRHIHLGLTKYTTASRLQQNLVSAFLAHKANPTLNPAPPPTVLTAEFHPVYTCGRREVGTVSEAQKAFLTEQTPWGRAKFHEALRGGQTTFHGPGQLIAYPILDLKTHGLTPRCYIHALESAVIGTCANYSVSTMRTDNPGVWANDDEKMCAVGVHLRRNITSHGIGLNVSTELGWFRRIVGCGLEGKGATSLEREGVKGVGVEQLGVEFVRQLVKGMSGIEGIERVDSLSGIDDS</sequence>
<dbReference type="EC" id="2.3.1.181" evidence="5"/>
<evidence type="ECO:0000259" key="9">
    <source>
        <dbReference type="PROSITE" id="PS51733"/>
    </source>
</evidence>
<feature type="domain" description="BPL/LPL catalytic" evidence="9">
    <location>
        <begin position="38"/>
        <end position="224"/>
    </location>
</feature>
<feature type="binding site" evidence="7">
    <location>
        <begin position="154"/>
        <end position="156"/>
    </location>
    <ligand>
        <name>substrate</name>
    </ligand>
</feature>
<proteinExistence type="inferred from homology"/>
<dbReference type="InterPro" id="IPR000544">
    <property type="entry name" value="Octanoyltransferase"/>
</dbReference>
<protein>
    <recommendedName>
        <fullName evidence="5">Octanoyltransferase</fullName>
        <ecNumber evidence="5">2.3.1.181</ecNumber>
    </recommendedName>
</protein>
<dbReference type="InterPro" id="IPR020605">
    <property type="entry name" value="Octanoyltransferase_CS"/>
</dbReference>
<keyword evidence="4 5" id="KW-0012">Acyltransferase</keyword>
<dbReference type="InterPro" id="IPR004143">
    <property type="entry name" value="BPL_LPL_catalytic"/>
</dbReference>
<dbReference type="PANTHER" id="PTHR10993:SF7">
    <property type="entry name" value="LIPOYLTRANSFERASE 2, MITOCHONDRIAL-RELATED"/>
    <property type="match status" value="1"/>
</dbReference>
<dbReference type="PROSITE" id="PS51733">
    <property type="entry name" value="BPL_LPL_CATALYTIC"/>
    <property type="match status" value="1"/>
</dbReference>
<dbReference type="SUPFAM" id="SSF55681">
    <property type="entry name" value="Class II aaRS and biotin synthetases"/>
    <property type="match status" value="1"/>
</dbReference>
<dbReference type="EMBL" id="JAVRQU010000020">
    <property type="protein sequence ID" value="KAK5691837.1"/>
    <property type="molecule type" value="Genomic_DNA"/>
</dbReference>
<keyword evidence="3 5" id="KW-0808">Transferase</keyword>
<dbReference type="NCBIfam" id="TIGR00214">
    <property type="entry name" value="lipB"/>
    <property type="match status" value="1"/>
</dbReference>
<dbReference type="CDD" id="cd16444">
    <property type="entry name" value="LipB"/>
    <property type="match status" value="1"/>
</dbReference>
<evidence type="ECO:0000256" key="3">
    <source>
        <dbReference type="ARBA" id="ARBA00022679"/>
    </source>
</evidence>
<feature type="binding site" evidence="7">
    <location>
        <begin position="167"/>
        <end position="169"/>
    </location>
    <ligand>
        <name>substrate</name>
    </ligand>
</feature>
<evidence type="ECO:0000256" key="7">
    <source>
        <dbReference type="PIRSR" id="PIRSR016262-2"/>
    </source>
</evidence>
<feature type="active site" description="Acyl-thioester intermediate" evidence="6">
    <location>
        <position position="185"/>
    </location>
</feature>
<dbReference type="GO" id="GO:0033819">
    <property type="term" value="F:lipoyl(octanoyl) transferase activity"/>
    <property type="evidence" value="ECO:0007669"/>
    <property type="project" value="UniProtKB-EC"/>
</dbReference>
<evidence type="ECO:0000313" key="10">
    <source>
        <dbReference type="EMBL" id="KAK5691837.1"/>
    </source>
</evidence>
<reference evidence="10" key="1">
    <citation type="submission" date="2023-08" db="EMBL/GenBank/DDBJ databases">
        <title>Black Yeasts Isolated from many extreme environments.</title>
        <authorList>
            <person name="Coleine C."/>
            <person name="Stajich J.E."/>
            <person name="Selbmann L."/>
        </authorList>
    </citation>
    <scope>NUCLEOTIDE SEQUENCE</scope>
    <source>
        <strain evidence="10">CCFEE 5810</strain>
    </source>
</reference>
<dbReference type="InterPro" id="IPR045864">
    <property type="entry name" value="aa-tRNA-synth_II/BPL/LPL"/>
</dbReference>
<comment type="pathway">
    <text evidence="1 5">Protein modification; protein lipoylation via endogenous pathway; protein N(6)-(lipoyl)lysine from octanoyl-[acyl-carrier-protein]: step 1/2.</text>
</comment>
<comment type="catalytic activity">
    <reaction evidence="5">
        <text>octanoyl-[ACP] + L-lysyl-[protein] = N(6)-octanoyl-L-lysyl-[protein] + holo-[ACP] + H(+)</text>
        <dbReference type="Rhea" id="RHEA:17665"/>
        <dbReference type="Rhea" id="RHEA-COMP:9636"/>
        <dbReference type="Rhea" id="RHEA-COMP:9685"/>
        <dbReference type="Rhea" id="RHEA-COMP:9752"/>
        <dbReference type="Rhea" id="RHEA-COMP:9928"/>
        <dbReference type="ChEBI" id="CHEBI:15378"/>
        <dbReference type="ChEBI" id="CHEBI:29969"/>
        <dbReference type="ChEBI" id="CHEBI:64479"/>
        <dbReference type="ChEBI" id="CHEBI:78463"/>
        <dbReference type="ChEBI" id="CHEBI:78809"/>
        <dbReference type="EC" id="2.3.1.181"/>
    </reaction>
</comment>
<feature type="site" description="Lowers pKa of active site Cys" evidence="8">
    <location>
        <position position="151"/>
    </location>
</feature>
<evidence type="ECO:0000256" key="6">
    <source>
        <dbReference type="PIRSR" id="PIRSR016262-1"/>
    </source>
</evidence>
<dbReference type="Gene3D" id="3.30.930.10">
    <property type="entry name" value="Bira Bifunctional Protein, Domain 2"/>
    <property type="match status" value="1"/>
</dbReference>
<dbReference type="Pfam" id="PF21948">
    <property type="entry name" value="LplA-B_cat"/>
    <property type="match status" value="1"/>
</dbReference>
<dbReference type="PIRSF" id="PIRSF016262">
    <property type="entry name" value="LPLase"/>
    <property type="match status" value="1"/>
</dbReference>
<dbReference type="AlphaFoldDB" id="A0AAN7VSV0"/>
<dbReference type="Proteomes" id="UP001310594">
    <property type="component" value="Unassembled WGS sequence"/>
</dbReference>
<evidence type="ECO:0000256" key="2">
    <source>
        <dbReference type="ARBA" id="ARBA00007907"/>
    </source>
</evidence>
<dbReference type="PANTHER" id="PTHR10993">
    <property type="entry name" value="OCTANOYLTRANSFERASE"/>
    <property type="match status" value="1"/>
</dbReference>
<comment type="similarity">
    <text evidence="2 5">Belongs to the LipB family.</text>
</comment>